<feature type="compositionally biased region" description="Pro residues" evidence="1">
    <location>
        <begin position="534"/>
        <end position="545"/>
    </location>
</feature>
<dbReference type="EMBL" id="CADCXU010023055">
    <property type="protein sequence ID" value="CAB0010558.1"/>
    <property type="molecule type" value="Genomic_DNA"/>
</dbReference>
<proteinExistence type="predicted"/>
<dbReference type="PROSITE" id="PS50878">
    <property type="entry name" value="RT_POL"/>
    <property type="match status" value="1"/>
</dbReference>
<accession>A0A6H5H3L6</accession>
<feature type="compositionally biased region" description="Polar residues" evidence="1">
    <location>
        <begin position="815"/>
        <end position="827"/>
    </location>
</feature>
<evidence type="ECO:0000313" key="3">
    <source>
        <dbReference type="EMBL" id="CAB0010558.1"/>
    </source>
</evidence>
<dbReference type="GO" id="GO:0071897">
    <property type="term" value="P:DNA biosynthetic process"/>
    <property type="evidence" value="ECO:0007669"/>
    <property type="project" value="UniProtKB-ARBA"/>
</dbReference>
<dbReference type="InterPro" id="IPR000477">
    <property type="entry name" value="RT_dom"/>
</dbReference>
<dbReference type="Pfam" id="PF00078">
    <property type="entry name" value="RVT_1"/>
    <property type="match status" value="1"/>
</dbReference>
<feature type="region of interest" description="Disordered" evidence="1">
    <location>
        <begin position="914"/>
        <end position="937"/>
    </location>
</feature>
<feature type="region of interest" description="Disordered" evidence="1">
    <location>
        <begin position="453"/>
        <end position="548"/>
    </location>
</feature>
<evidence type="ECO:0000259" key="2">
    <source>
        <dbReference type="PROSITE" id="PS50878"/>
    </source>
</evidence>
<dbReference type="Proteomes" id="UP000479000">
    <property type="component" value="Unassembled WGS sequence"/>
</dbReference>
<dbReference type="InterPro" id="IPR043502">
    <property type="entry name" value="DNA/RNA_pol_sf"/>
</dbReference>
<feature type="domain" description="Reverse transcriptase" evidence="2">
    <location>
        <begin position="564"/>
        <end position="757"/>
    </location>
</feature>
<dbReference type="InterPro" id="IPR043128">
    <property type="entry name" value="Rev_trsase/Diguanyl_cyclase"/>
</dbReference>
<feature type="compositionally biased region" description="Low complexity" evidence="1">
    <location>
        <begin position="215"/>
        <end position="234"/>
    </location>
</feature>
<feature type="compositionally biased region" description="Pro residues" evidence="1">
    <location>
        <begin position="837"/>
        <end position="848"/>
    </location>
</feature>
<protein>
    <recommendedName>
        <fullName evidence="2">Reverse transcriptase domain-containing protein</fullName>
    </recommendedName>
</protein>
<organism evidence="3 4">
    <name type="scientific">Nesidiocoris tenuis</name>
    <dbReference type="NCBI Taxonomy" id="355587"/>
    <lineage>
        <taxon>Eukaryota</taxon>
        <taxon>Metazoa</taxon>
        <taxon>Ecdysozoa</taxon>
        <taxon>Arthropoda</taxon>
        <taxon>Hexapoda</taxon>
        <taxon>Insecta</taxon>
        <taxon>Pterygota</taxon>
        <taxon>Neoptera</taxon>
        <taxon>Paraneoptera</taxon>
        <taxon>Hemiptera</taxon>
        <taxon>Heteroptera</taxon>
        <taxon>Panheteroptera</taxon>
        <taxon>Cimicomorpha</taxon>
        <taxon>Miridae</taxon>
        <taxon>Dicyphina</taxon>
        <taxon>Nesidiocoris</taxon>
    </lineage>
</organism>
<feature type="compositionally biased region" description="Basic and acidic residues" evidence="1">
    <location>
        <begin position="480"/>
        <end position="509"/>
    </location>
</feature>
<evidence type="ECO:0000313" key="4">
    <source>
        <dbReference type="Proteomes" id="UP000479000"/>
    </source>
</evidence>
<dbReference type="PANTHER" id="PTHR33050">
    <property type="entry name" value="REVERSE TRANSCRIPTASE DOMAIN-CONTAINING PROTEIN"/>
    <property type="match status" value="1"/>
</dbReference>
<dbReference type="OrthoDB" id="6931316at2759"/>
<dbReference type="InterPro" id="IPR052055">
    <property type="entry name" value="Hepadnavirus_pol/RT"/>
</dbReference>
<reference evidence="3 4" key="1">
    <citation type="submission" date="2020-02" db="EMBL/GenBank/DDBJ databases">
        <authorList>
            <person name="Ferguson B K."/>
        </authorList>
    </citation>
    <scope>NUCLEOTIDE SEQUENCE [LARGE SCALE GENOMIC DNA]</scope>
</reference>
<dbReference type="Gene3D" id="3.30.70.270">
    <property type="match status" value="1"/>
</dbReference>
<keyword evidence="4" id="KW-1185">Reference proteome</keyword>
<dbReference type="Gene3D" id="3.10.10.10">
    <property type="entry name" value="HIV Type 1 Reverse Transcriptase, subunit A, domain 1"/>
    <property type="match status" value="1"/>
</dbReference>
<dbReference type="PANTHER" id="PTHR33050:SF7">
    <property type="entry name" value="RIBONUCLEASE H"/>
    <property type="match status" value="1"/>
</dbReference>
<feature type="non-terminal residue" evidence="3">
    <location>
        <position position="1055"/>
    </location>
</feature>
<gene>
    <name evidence="3" type="ORF">NTEN_LOCUS15599</name>
</gene>
<feature type="region of interest" description="Disordered" evidence="1">
    <location>
        <begin position="797"/>
        <end position="859"/>
    </location>
</feature>
<evidence type="ECO:0000256" key="1">
    <source>
        <dbReference type="SAM" id="MobiDB-lite"/>
    </source>
</evidence>
<feature type="region of interest" description="Disordered" evidence="1">
    <location>
        <begin position="131"/>
        <end position="166"/>
    </location>
</feature>
<sequence length="1055" mass="117546">MEDLFDAAAPSTFHEALKPIIERFLPEGWRNWRVSSCPTIPSDHLDRHRLRFCLPMLEVVRVYDPQLTTVSERAFRKLKADLFQWNLTRALIVRPSALAKALRTEADYKQFCASTSPLMGSALSRGKINEAMTQSNGNDPPDDARSPYSPDGSDRPSYSSFSPPRPSTEALIAQHIRPLEQRLDGFQASVTAVDAKLDALQRSLDMLVKQPPLSAPESLSGRSSPSESSLSFHSTTQADDVQPHMSWGTEDLLNIHASSSQPVRPVPSFDPFTTEIAPAILDAPENVVQQLIQCQRLGTQAWNRIRYKEAELRLKRAGVFQPLQTNVALAQFARPDQALRQQERLLATMSYGLLEQRNCFLEAAKGFCASNPSIVPEFIQRFTGTDSPFKIISDDLIQFVCGKRAETIADRRHLLMPADRATQRQLTAVPPSSSHLFDEGALAKCNLPTATSISTQARTRKRPASYETAGQQNLKKQRQTKNDYRRGPDRRKETDKHPGHRPRREETRKATKPSTSRALRKKHGYSIPFACKPPLRPLLSPPPRPLHTNDSRDMSSIVQELLTTHVVEPTSYRSGFVSRLFLRLKANRTLRPIFDLRALNRHLTLKRFRLITHFRIPDFLQDGDYMATLGLSNAYCHLTIVQRHRRFLTFFYNGTFYSWRALPFGLASAPQAFAQLTNWVASWLRQQGLRITVYLDDFLLAHQSEQTLRAHTDLAILTLKSLGWNVNTAKCNIAPLPTERLPRSHLEHEKTYDVPTTTESGGPPTTPSAYASQIHMVFQRMHLPSGKTKFCSVRSSSWETLPPTTPTRTEPPQAAASNSAHSYPSSHQAEHDLVATTPPPGRRFPPPNQAELPGDGRIRLGHGVPPQQQTSQLCLEAKSTRLAYQHEGTAGSALGPPVECPNNSQLLDCTHVRQQDGGSAHSETRRPPLSCTPQRNDSTTEVLPWTACYADPPLLTRQIQYSGGQPVPRAVPPRMVAVAHDQENAISQVGYSGGGPVCIQSLESSAPLRNHRLDGYTSGNSGRFFYPMALPASVGVPTATAYPTSPPPPQRSVRA</sequence>
<dbReference type="AlphaFoldDB" id="A0A6H5H3L6"/>
<dbReference type="SUPFAM" id="SSF56672">
    <property type="entry name" value="DNA/RNA polymerases"/>
    <property type="match status" value="1"/>
</dbReference>
<name>A0A6H5H3L6_9HEMI</name>
<feature type="compositionally biased region" description="Low complexity" evidence="1">
    <location>
        <begin position="800"/>
        <end position="812"/>
    </location>
</feature>
<feature type="region of interest" description="Disordered" evidence="1">
    <location>
        <begin position="212"/>
        <end position="242"/>
    </location>
</feature>